<accession>A0A8J8WCA6</accession>
<sequence>MFAARGPCVMPHYHIVLRSTKVFLLIKNFMQSHPSLGRVRVRETSRHCSSSTSPSCTELGSGTTPRRRLLNPNTSHLSLPLVMSTHKADDSSNTLNGMANGLTPKTPFLIGVAGGTASGKDRIHTCVGERWTKGFTDSIRWTLEHLMKVQHGFRQGRSCLSQLLTHYEKVLQDIHDGDNVDAYISTSPKLLIKLTMGFSPAR</sequence>
<proteinExistence type="predicted"/>
<dbReference type="EMBL" id="JACEEZ010026310">
    <property type="protein sequence ID" value="KAG0693450.1"/>
    <property type="molecule type" value="Genomic_DNA"/>
</dbReference>
<dbReference type="OrthoDB" id="10257085at2759"/>
<evidence type="ECO:0000313" key="3">
    <source>
        <dbReference type="Proteomes" id="UP000770661"/>
    </source>
</evidence>
<evidence type="ECO:0000313" key="2">
    <source>
        <dbReference type="EMBL" id="KAG0693450.1"/>
    </source>
</evidence>
<protein>
    <submittedName>
        <fullName evidence="2">Uncharacterized protein</fullName>
    </submittedName>
</protein>
<comment type="caution">
    <text evidence="2">The sequence shown here is derived from an EMBL/GenBank/DDBJ whole genome shotgun (WGS) entry which is preliminary data.</text>
</comment>
<gene>
    <name evidence="2" type="ORF">GWK47_027490</name>
</gene>
<keyword evidence="3" id="KW-1185">Reference proteome</keyword>
<dbReference type="Proteomes" id="UP000770661">
    <property type="component" value="Unassembled WGS sequence"/>
</dbReference>
<organism evidence="2 3">
    <name type="scientific">Chionoecetes opilio</name>
    <name type="common">Atlantic snow crab</name>
    <name type="synonym">Cancer opilio</name>
    <dbReference type="NCBI Taxonomy" id="41210"/>
    <lineage>
        <taxon>Eukaryota</taxon>
        <taxon>Metazoa</taxon>
        <taxon>Ecdysozoa</taxon>
        <taxon>Arthropoda</taxon>
        <taxon>Crustacea</taxon>
        <taxon>Multicrustacea</taxon>
        <taxon>Malacostraca</taxon>
        <taxon>Eumalacostraca</taxon>
        <taxon>Eucarida</taxon>
        <taxon>Decapoda</taxon>
        <taxon>Pleocyemata</taxon>
        <taxon>Brachyura</taxon>
        <taxon>Eubrachyura</taxon>
        <taxon>Majoidea</taxon>
        <taxon>Majidae</taxon>
        <taxon>Chionoecetes</taxon>
    </lineage>
</organism>
<feature type="compositionally biased region" description="Low complexity" evidence="1">
    <location>
        <begin position="47"/>
        <end position="58"/>
    </location>
</feature>
<feature type="region of interest" description="Disordered" evidence="1">
    <location>
        <begin position="44"/>
        <end position="72"/>
    </location>
</feature>
<name>A0A8J8WCA6_CHIOP</name>
<evidence type="ECO:0000256" key="1">
    <source>
        <dbReference type="SAM" id="MobiDB-lite"/>
    </source>
</evidence>
<dbReference type="AlphaFoldDB" id="A0A8J8WCA6"/>
<reference evidence="2" key="1">
    <citation type="submission" date="2020-07" db="EMBL/GenBank/DDBJ databases">
        <title>The High-quality genome of the commercially important snow crab, Chionoecetes opilio.</title>
        <authorList>
            <person name="Jeong J.-H."/>
            <person name="Ryu S."/>
        </authorList>
    </citation>
    <scope>NUCLEOTIDE SEQUENCE</scope>
    <source>
        <strain evidence="2">MADBK_172401_WGS</strain>
        <tissue evidence="2">Digestive gland</tissue>
    </source>
</reference>